<protein>
    <submittedName>
        <fullName evidence="3">Longin domain-containing protein</fullName>
    </submittedName>
</protein>
<reference evidence="3" key="1">
    <citation type="submission" date="2017-02" db="UniProtKB">
        <authorList>
            <consortium name="WormBaseParasite"/>
        </authorList>
    </citation>
    <scope>IDENTIFICATION</scope>
</reference>
<evidence type="ECO:0000313" key="3">
    <source>
        <dbReference type="WBParaSite" id="HDID_0000914901-mRNA-1"/>
    </source>
</evidence>
<dbReference type="EMBL" id="UYSG01011222">
    <property type="protein sequence ID" value="VDL61465.1"/>
    <property type="molecule type" value="Genomic_DNA"/>
</dbReference>
<evidence type="ECO:0000313" key="2">
    <source>
        <dbReference type="Proteomes" id="UP000274504"/>
    </source>
</evidence>
<organism evidence="3">
    <name type="scientific">Hymenolepis diminuta</name>
    <name type="common">Rat tapeworm</name>
    <dbReference type="NCBI Taxonomy" id="6216"/>
    <lineage>
        <taxon>Eukaryota</taxon>
        <taxon>Metazoa</taxon>
        <taxon>Spiralia</taxon>
        <taxon>Lophotrochozoa</taxon>
        <taxon>Platyhelminthes</taxon>
        <taxon>Cestoda</taxon>
        <taxon>Eucestoda</taxon>
        <taxon>Cyclophyllidea</taxon>
        <taxon>Hymenolepididae</taxon>
        <taxon>Hymenolepis</taxon>
    </lineage>
</organism>
<dbReference type="AlphaFoldDB" id="A0A0R3SUH3"/>
<sequence length="227" mass="25148">MKGKVCKLPQSEKPQDALYRYALSSSENFLFLDPIFNTAQSYVFMKSIYGSLFGIRFFQNSLSLTLEPSVSLADVSRSNRPCQAQAILEEEYQESFGLGSSDHSESVPSILRKITPPRLSDPPPMSATLNTARHSAYTPHRFASVSTTTMSNGNGIYNEPCDARRLGGGAVKKIPSLRRASLAASIYCDTEHHRQEGFLQPPSPQGESTYFILVVYVDGSYVMKEDN</sequence>
<dbReference type="STRING" id="6216.A0A0R3SUH3"/>
<proteinExistence type="predicted"/>
<name>A0A0R3SUH3_HYMDI</name>
<accession>A0A0R3SUH3</accession>
<reference evidence="1 2" key="2">
    <citation type="submission" date="2018-11" db="EMBL/GenBank/DDBJ databases">
        <authorList>
            <consortium name="Pathogen Informatics"/>
        </authorList>
    </citation>
    <scope>NUCLEOTIDE SEQUENCE [LARGE SCALE GENOMIC DNA]</scope>
</reference>
<gene>
    <name evidence="1" type="ORF">HDID_LOCUS9147</name>
</gene>
<dbReference type="WBParaSite" id="HDID_0000914901-mRNA-1">
    <property type="protein sequence ID" value="HDID_0000914901-mRNA-1"/>
    <property type="gene ID" value="HDID_0000914901"/>
</dbReference>
<dbReference type="Proteomes" id="UP000274504">
    <property type="component" value="Unassembled WGS sequence"/>
</dbReference>
<evidence type="ECO:0000313" key="1">
    <source>
        <dbReference type="EMBL" id="VDL61465.1"/>
    </source>
</evidence>
<dbReference type="OrthoDB" id="6269791at2759"/>